<evidence type="ECO:0000259" key="8">
    <source>
        <dbReference type="PROSITE" id="PS51754"/>
    </source>
</evidence>
<evidence type="ECO:0000256" key="5">
    <source>
        <dbReference type="ARBA" id="ARBA00023242"/>
    </source>
</evidence>
<feature type="domain" description="OVATE" evidence="8">
    <location>
        <begin position="421"/>
        <end position="465"/>
    </location>
</feature>
<dbReference type="AlphaFoldDB" id="A0AAV1VX26"/>
<feature type="coiled-coil region" evidence="6">
    <location>
        <begin position="135"/>
        <end position="215"/>
    </location>
</feature>
<accession>A0AAV1VX26</accession>
<proteinExistence type="predicted"/>
<dbReference type="GO" id="GO:0009959">
    <property type="term" value="P:negative gravitropism"/>
    <property type="evidence" value="ECO:0007669"/>
    <property type="project" value="InterPro"/>
</dbReference>
<dbReference type="InterPro" id="IPR006458">
    <property type="entry name" value="Ovate_C"/>
</dbReference>
<reference evidence="9 10" key="1">
    <citation type="submission" date="2024-03" db="EMBL/GenBank/DDBJ databases">
        <authorList>
            <person name="Martinez-Hernandez J."/>
        </authorList>
    </citation>
    <scope>NUCLEOTIDE SEQUENCE [LARGE SCALE GENOMIC DNA]</scope>
</reference>
<dbReference type="EMBL" id="CAXHTB010000002">
    <property type="protein sequence ID" value="CAL0301343.1"/>
    <property type="molecule type" value="Genomic_DNA"/>
</dbReference>
<keyword evidence="5" id="KW-0539">Nucleus</keyword>
<sequence>MSTERFDIYLEMECSNTKSLKPNSNISEIVTKLTKVCTLKSIGVFSSELPNLQHLHKPVCNNAPMSENSTGAGEETRNHGQKIHPHPIEVLKGEGSCSSLEIMKIFDTVSALKLAYLQLQQAHIPYDTQKIIAGFEQVEVEFEKLSRLKLEYKEKKYKKEQFNAALLGLLQSELEAKEKLLKKLKSLNSVKDSKILRLQQELHDLEMGNKNLFEKIKRVGKKRKASSFSVAKFKNVFEAASKSIHDFSKPFIGLMKASGWDLDAAAKWFDNGAVYSKRCDKKYAFESYIAHRMFHGISLTSYDVSDIMKFDDPIDALMENPDSDFSKFCRTKYLLVVHPTMEESFFGNLDQRTFILNGKHPRTKFYQLFAEMAKWIWVLIGSSVSIDPQAIMFSVTRENMFCSLYMECVEDERGFPEGYAVVKSSLDPRRDFKESMVKMIKENNIRASKDLKNLLACYLLLDSRE</sequence>
<dbReference type="InterPro" id="IPR040225">
    <property type="entry name" value="GIL1-like"/>
</dbReference>
<name>A0AAV1VX26_LUPLU</name>
<dbReference type="PANTHER" id="PTHR31161">
    <property type="entry name" value="PROTEIN GRAVITROPIC IN THE LIGHT 1"/>
    <property type="match status" value="1"/>
</dbReference>
<evidence type="ECO:0000256" key="7">
    <source>
        <dbReference type="SAM" id="MobiDB-lite"/>
    </source>
</evidence>
<evidence type="ECO:0000256" key="1">
    <source>
        <dbReference type="ARBA" id="ARBA00004123"/>
    </source>
</evidence>
<evidence type="ECO:0000256" key="4">
    <source>
        <dbReference type="ARBA" id="ARBA00023163"/>
    </source>
</evidence>
<comment type="subcellular location">
    <subcellularLocation>
        <location evidence="1">Nucleus</location>
    </subcellularLocation>
</comment>
<protein>
    <recommendedName>
        <fullName evidence="8">OVATE domain-containing protein</fullName>
    </recommendedName>
</protein>
<evidence type="ECO:0000256" key="3">
    <source>
        <dbReference type="ARBA" id="ARBA00023015"/>
    </source>
</evidence>
<feature type="region of interest" description="Disordered" evidence="7">
    <location>
        <begin position="62"/>
        <end position="81"/>
    </location>
</feature>
<keyword evidence="10" id="KW-1185">Reference proteome</keyword>
<keyword evidence="6" id="KW-0175">Coiled coil</keyword>
<dbReference type="GO" id="GO:0005634">
    <property type="term" value="C:nucleus"/>
    <property type="evidence" value="ECO:0007669"/>
    <property type="project" value="UniProtKB-SubCell"/>
</dbReference>
<organism evidence="9 10">
    <name type="scientific">Lupinus luteus</name>
    <name type="common">European yellow lupine</name>
    <dbReference type="NCBI Taxonomy" id="3873"/>
    <lineage>
        <taxon>Eukaryota</taxon>
        <taxon>Viridiplantae</taxon>
        <taxon>Streptophyta</taxon>
        <taxon>Embryophyta</taxon>
        <taxon>Tracheophyta</taxon>
        <taxon>Spermatophyta</taxon>
        <taxon>Magnoliopsida</taxon>
        <taxon>eudicotyledons</taxon>
        <taxon>Gunneridae</taxon>
        <taxon>Pentapetalae</taxon>
        <taxon>rosids</taxon>
        <taxon>fabids</taxon>
        <taxon>Fabales</taxon>
        <taxon>Fabaceae</taxon>
        <taxon>Papilionoideae</taxon>
        <taxon>50 kb inversion clade</taxon>
        <taxon>genistoids sensu lato</taxon>
        <taxon>core genistoids</taxon>
        <taxon>Genisteae</taxon>
        <taxon>Lupinus</taxon>
    </lineage>
</organism>
<evidence type="ECO:0000256" key="2">
    <source>
        <dbReference type="ARBA" id="ARBA00022491"/>
    </source>
</evidence>
<dbReference type="Proteomes" id="UP001497480">
    <property type="component" value="Unassembled WGS sequence"/>
</dbReference>
<evidence type="ECO:0000313" key="9">
    <source>
        <dbReference type="EMBL" id="CAL0301343.1"/>
    </source>
</evidence>
<evidence type="ECO:0000313" key="10">
    <source>
        <dbReference type="Proteomes" id="UP001497480"/>
    </source>
</evidence>
<evidence type="ECO:0000256" key="6">
    <source>
        <dbReference type="SAM" id="Coils"/>
    </source>
</evidence>
<comment type="caution">
    <text evidence="9">The sequence shown here is derived from an EMBL/GenBank/DDBJ whole genome shotgun (WGS) entry which is preliminary data.</text>
</comment>
<keyword evidence="2" id="KW-0678">Repressor</keyword>
<dbReference type="GO" id="GO:0045892">
    <property type="term" value="P:negative regulation of DNA-templated transcription"/>
    <property type="evidence" value="ECO:0007669"/>
    <property type="project" value="UniProtKB-ARBA"/>
</dbReference>
<dbReference type="Pfam" id="PF04859">
    <property type="entry name" value="DUF641"/>
    <property type="match status" value="1"/>
</dbReference>
<dbReference type="PROSITE" id="PS51754">
    <property type="entry name" value="OVATE"/>
    <property type="match status" value="1"/>
</dbReference>
<keyword evidence="3" id="KW-0805">Transcription regulation</keyword>
<dbReference type="InterPro" id="IPR006943">
    <property type="entry name" value="DUF641_pln"/>
</dbReference>
<keyword evidence="4" id="KW-0804">Transcription</keyword>
<gene>
    <name evidence="9" type="ORF">LLUT_LOCUS2403</name>
</gene>
<dbReference type="Pfam" id="PF04844">
    <property type="entry name" value="Ovate"/>
    <property type="match status" value="1"/>
</dbReference>
<dbReference type="GO" id="GO:0009639">
    <property type="term" value="P:response to red or far red light"/>
    <property type="evidence" value="ECO:0007669"/>
    <property type="project" value="InterPro"/>
</dbReference>